<dbReference type="SMART" id="SM00671">
    <property type="entry name" value="SEL1"/>
    <property type="match status" value="5"/>
</dbReference>
<gene>
    <name evidence="3" type="ORF">EJ06DRAFT_578140</name>
</gene>
<feature type="region of interest" description="Disordered" evidence="2">
    <location>
        <begin position="251"/>
        <end position="280"/>
    </location>
</feature>
<dbReference type="Gene3D" id="1.25.40.10">
    <property type="entry name" value="Tetratricopeptide repeat domain"/>
    <property type="match status" value="2"/>
</dbReference>
<dbReference type="Proteomes" id="UP000799640">
    <property type="component" value="Unassembled WGS sequence"/>
</dbReference>
<dbReference type="InterPro" id="IPR051726">
    <property type="entry name" value="Chitin_Synth_Reg"/>
</dbReference>
<dbReference type="EMBL" id="ML996687">
    <property type="protein sequence ID" value="KAF2404845.1"/>
    <property type="molecule type" value="Genomic_DNA"/>
</dbReference>
<keyword evidence="4" id="KW-1185">Reference proteome</keyword>
<dbReference type="PANTHER" id="PTHR46430:SF2">
    <property type="entry name" value="CHITIN SYNTHASE REGULATORY FACTOR 4"/>
    <property type="match status" value="1"/>
</dbReference>
<keyword evidence="1" id="KW-0677">Repeat</keyword>
<accession>A0A6G1IA35</accession>
<name>A0A6G1IA35_9PEZI</name>
<dbReference type="Pfam" id="PF08238">
    <property type="entry name" value="Sel1"/>
    <property type="match status" value="5"/>
</dbReference>
<dbReference type="SUPFAM" id="SSF81901">
    <property type="entry name" value="HCP-like"/>
    <property type="match status" value="1"/>
</dbReference>
<evidence type="ECO:0000256" key="2">
    <source>
        <dbReference type="SAM" id="MobiDB-lite"/>
    </source>
</evidence>
<feature type="compositionally biased region" description="Basic and acidic residues" evidence="2">
    <location>
        <begin position="261"/>
        <end position="276"/>
    </location>
</feature>
<dbReference type="OrthoDB" id="5365701at2759"/>
<dbReference type="PANTHER" id="PTHR46430">
    <property type="entry name" value="PROTEIN SKT5-RELATED"/>
    <property type="match status" value="1"/>
</dbReference>
<organism evidence="3 4">
    <name type="scientific">Trichodelitschia bisporula</name>
    <dbReference type="NCBI Taxonomy" id="703511"/>
    <lineage>
        <taxon>Eukaryota</taxon>
        <taxon>Fungi</taxon>
        <taxon>Dikarya</taxon>
        <taxon>Ascomycota</taxon>
        <taxon>Pezizomycotina</taxon>
        <taxon>Dothideomycetes</taxon>
        <taxon>Dothideomycetes incertae sedis</taxon>
        <taxon>Phaeotrichales</taxon>
        <taxon>Phaeotrichaceae</taxon>
        <taxon>Trichodelitschia</taxon>
    </lineage>
</organism>
<evidence type="ECO:0000313" key="4">
    <source>
        <dbReference type="Proteomes" id="UP000799640"/>
    </source>
</evidence>
<dbReference type="AlphaFoldDB" id="A0A6G1IA35"/>
<sequence length="723" mass="78891">MDPVTAIGLAASVLQIGAACVKTIHSLDQLKRKYSTAPNSIDALQSEVVIIKASLLHIQELFQPNTNTQAVLHAKPELSLALDSALAGCKLVFDCLDKDIETFLPSTNSSTDRFGLRRRTSFLLKHDTFKGYLAQIHGHQNALSLLIQGLQMQSLSDINGLLQATNAKLTEIAEARSQLTILSSAETLYSESEPDLDDKAIDKAIEGKAQWAPAQGVVSENLIDLDVSDSIHTIVPRRSPGLEDLKELMAPTAEPTSKASSTREKLEANPLEKRDSAQSVVDRTPSIKLNMTTAISILGDPPSPMSAAPYFDAAPYLDDHARSASNHSTMIPRGSVHAMQSEFPEVAAQDAPPDPFPTVVNRPNWVPMLANEEQAALLAQREESRDTGSLMHLEWAEQVLHHCRAASRRRARLSHTMGNVEASHTETVLKADATAIVEAEAELSNPKALCLKATYFDLEEPVAQQLFSESSAKGYARAAYYVGRVYEGSKAKRETALGHYNKGASAGDSASLYRLAESFLKGELGNKKDHKQAIQLLRQAARSADRDFPLAHHRLAELQTPTYRKSFKLKESILPVDENAARESYIQAALLGCPASALVLGIAHGAGTLGCRRHPGVALHYLRLAAWQGESEADLEISNWFWFGADGVVDADHTAAFRHARIAAGDGYVPAFAQVGFFYEKGIGVPVNVERAKSWYLRGAGRDELCAKRLDNLRKRTQFGVRS</sequence>
<evidence type="ECO:0000313" key="3">
    <source>
        <dbReference type="EMBL" id="KAF2404845.1"/>
    </source>
</evidence>
<protein>
    <submittedName>
        <fullName evidence="3">HCP-like protein</fullName>
    </submittedName>
</protein>
<evidence type="ECO:0000256" key="1">
    <source>
        <dbReference type="ARBA" id="ARBA00022737"/>
    </source>
</evidence>
<proteinExistence type="predicted"/>
<dbReference type="InterPro" id="IPR006597">
    <property type="entry name" value="Sel1-like"/>
</dbReference>
<reference evidence="3" key="1">
    <citation type="journal article" date="2020" name="Stud. Mycol.">
        <title>101 Dothideomycetes genomes: a test case for predicting lifestyles and emergence of pathogens.</title>
        <authorList>
            <person name="Haridas S."/>
            <person name="Albert R."/>
            <person name="Binder M."/>
            <person name="Bloem J."/>
            <person name="Labutti K."/>
            <person name="Salamov A."/>
            <person name="Andreopoulos B."/>
            <person name="Baker S."/>
            <person name="Barry K."/>
            <person name="Bills G."/>
            <person name="Bluhm B."/>
            <person name="Cannon C."/>
            <person name="Castanera R."/>
            <person name="Culley D."/>
            <person name="Daum C."/>
            <person name="Ezra D."/>
            <person name="Gonzalez J."/>
            <person name="Henrissat B."/>
            <person name="Kuo A."/>
            <person name="Liang C."/>
            <person name="Lipzen A."/>
            <person name="Lutzoni F."/>
            <person name="Magnuson J."/>
            <person name="Mondo S."/>
            <person name="Nolan M."/>
            <person name="Ohm R."/>
            <person name="Pangilinan J."/>
            <person name="Park H.-J."/>
            <person name="Ramirez L."/>
            <person name="Alfaro M."/>
            <person name="Sun H."/>
            <person name="Tritt A."/>
            <person name="Yoshinaga Y."/>
            <person name="Zwiers L.-H."/>
            <person name="Turgeon B."/>
            <person name="Goodwin S."/>
            <person name="Spatafora J."/>
            <person name="Crous P."/>
            <person name="Grigoriev I."/>
        </authorList>
    </citation>
    <scope>NUCLEOTIDE SEQUENCE</scope>
    <source>
        <strain evidence="3">CBS 262.69</strain>
    </source>
</reference>
<dbReference type="InterPro" id="IPR011990">
    <property type="entry name" value="TPR-like_helical_dom_sf"/>
</dbReference>